<dbReference type="STRING" id="252305.OB2597_00085"/>
<dbReference type="AlphaFoldDB" id="A3U465"/>
<evidence type="ECO:0000313" key="2">
    <source>
        <dbReference type="Proteomes" id="UP000004318"/>
    </source>
</evidence>
<sequence length="27" mass="3024">MKLHSKTIAGPMILKCRLQDTENAPAR</sequence>
<protein>
    <submittedName>
        <fullName evidence="1">Uncharacterized protein</fullName>
    </submittedName>
</protein>
<keyword evidence="2" id="KW-1185">Reference proteome</keyword>
<reference evidence="1 2" key="1">
    <citation type="journal article" date="2010" name="J. Bacteriol.">
        <title>Genome sequences of Oceanicola granulosus HTCC2516(T) and Oceanicola batsensis HTCC2597(TDelta).</title>
        <authorList>
            <person name="Thrash J.C."/>
            <person name="Cho J.C."/>
            <person name="Vergin K.L."/>
            <person name="Giovannoni S.J."/>
        </authorList>
    </citation>
    <scope>NUCLEOTIDE SEQUENCE [LARGE SCALE GENOMIC DNA]</scope>
    <source>
        <strain evidence="2">ATCC BAA-863 / DSM 15984 / KCTC 12145 / HTCC2597</strain>
    </source>
</reference>
<proteinExistence type="predicted"/>
<organism evidence="1 2">
    <name type="scientific">Pseudooceanicola batsensis (strain ATCC BAA-863 / DSM 15984 / KCTC 12145 / HTCC2597)</name>
    <name type="common">Oceanicola batsensis</name>
    <dbReference type="NCBI Taxonomy" id="252305"/>
    <lineage>
        <taxon>Bacteria</taxon>
        <taxon>Pseudomonadati</taxon>
        <taxon>Pseudomonadota</taxon>
        <taxon>Alphaproteobacteria</taxon>
        <taxon>Rhodobacterales</taxon>
        <taxon>Paracoccaceae</taxon>
        <taxon>Pseudooceanicola</taxon>
    </lineage>
</organism>
<dbReference type="EMBL" id="AAMO01000020">
    <property type="protein sequence ID" value="EAQ01052.1"/>
    <property type="molecule type" value="Genomic_DNA"/>
</dbReference>
<evidence type="ECO:0000313" key="1">
    <source>
        <dbReference type="EMBL" id="EAQ01052.1"/>
    </source>
</evidence>
<dbReference type="HOGENOM" id="CLU_3414863_0_0_5"/>
<dbReference type="Proteomes" id="UP000004318">
    <property type="component" value="Unassembled WGS sequence"/>
</dbReference>
<comment type="caution">
    <text evidence="1">The sequence shown here is derived from an EMBL/GenBank/DDBJ whole genome shotgun (WGS) entry which is preliminary data.</text>
</comment>
<accession>A3U465</accession>
<gene>
    <name evidence="1" type="ORF">OB2597_00085</name>
</gene>
<name>A3U465_PSEBH</name>